<sequence length="460" mass="52972">MLLNYQYRAYPETSQKSLLNNWLRVARYWYNWQLGDRFDWWEKNRSAINSCRLICHTSDLRNNPTRYSQQGLLPGLKKDLQKVRHSGELLDFSLLPANTLQDVTKRADLAFQRFIKGDSSGNHSGKPRFKSAARYRTLGFTGVQIPKIVHTEKDWLFVTLPRFKGWLKLRCHRPLPNGFKVKSALLTKKADSWYITLCVEDKSIPSPADNKIIPDWDNSLGMDAVLHEDDYLATSEGEKLPSLKSFRKKQSKLAKVSEKKSKRRKGSKSRRKLAKREARIHQRVARSRKDHACKTSHALLRTGKKVFFHEKLNLKGLSKRNKAKQDNSGKYLPNGQSTKSGLNKSWQDAAFGEFFKTLQHIAEKAGCKVIPVNPAYTSQLLPYKDEFVFTDCSIRKYWDEEYALWIDRDISAGCNIKRVGLNVFPTIKRRSGKVVVDKTTTNSTAKEVLAVFSRCQKPTL</sequence>
<keyword evidence="2" id="KW-0815">Transposition</keyword>
<gene>
    <name evidence="11" type="ORF">BC008_15305</name>
</gene>
<evidence type="ECO:0000259" key="8">
    <source>
        <dbReference type="Pfam" id="PF01385"/>
    </source>
</evidence>
<dbReference type="GO" id="GO:0003677">
    <property type="term" value="F:DNA binding"/>
    <property type="evidence" value="ECO:0007669"/>
    <property type="project" value="UniProtKB-KW"/>
</dbReference>
<name>A0A0V7ZH80_9CYAN</name>
<dbReference type="GO" id="GO:0032196">
    <property type="term" value="P:transposition"/>
    <property type="evidence" value="ECO:0007669"/>
    <property type="project" value="UniProtKB-KW"/>
</dbReference>
<evidence type="ECO:0000313" key="12">
    <source>
        <dbReference type="Proteomes" id="UP000053372"/>
    </source>
</evidence>
<feature type="region of interest" description="Disordered" evidence="7">
    <location>
        <begin position="251"/>
        <end position="293"/>
    </location>
</feature>
<evidence type="ECO:0000256" key="2">
    <source>
        <dbReference type="ARBA" id="ARBA00022578"/>
    </source>
</evidence>
<reference evidence="11 12" key="1">
    <citation type="journal article" date="2015" name="Genome Announc.">
        <title>Draft Genome of the Euendolithic (true boring) Cyanobacterium Mastigocoleus testarum strain BC008.</title>
        <authorList>
            <person name="Guida B.S."/>
            <person name="Garcia-Pichel F."/>
        </authorList>
    </citation>
    <scope>NUCLEOTIDE SEQUENCE [LARGE SCALE GENOMIC DNA]</scope>
    <source>
        <strain evidence="11 12">BC008</strain>
    </source>
</reference>
<keyword evidence="5" id="KW-0238">DNA-binding</keyword>
<feature type="domain" description="Transposase putative helix-turn-helix" evidence="10">
    <location>
        <begin position="1"/>
        <end position="45"/>
    </location>
</feature>
<evidence type="ECO:0000256" key="7">
    <source>
        <dbReference type="SAM" id="MobiDB-lite"/>
    </source>
</evidence>
<feature type="compositionally biased region" description="Basic residues" evidence="7">
    <location>
        <begin position="260"/>
        <end position="274"/>
    </location>
</feature>
<dbReference type="Pfam" id="PF01385">
    <property type="entry name" value="OrfB_IS605"/>
    <property type="match status" value="1"/>
</dbReference>
<feature type="region of interest" description="Disordered" evidence="7">
    <location>
        <begin position="318"/>
        <end position="340"/>
    </location>
</feature>
<dbReference type="InterPro" id="IPR001959">
    <property type="entry name" value="Transposase"/>
</dbReference>
<dbReference type="Pfam" id="PF07282">
    <property type="entry name" value="Cas12f1-like_TNB"/>
    <property type="match status" value="1"/>
</dbReference>
<dbReference type="RefSeq" id="WP_027843085.1">
    <property type="nucleotide sequence ID" value="NZ_LMTZ01000131.1"/>
</dbReference>
<evidence type="ECO:0000256" key="6">
    <source>
        <dbReference type="ARBA" id="ARBA00023172"/>
    </source>
</evidence>
<accession>A0A0V7ZH80</accession>
<comment type="similarity">
    <text evidence="1">In the C-terminal section; belongs to the transposase 35 family.</text>
</comment>
<dbReference type="EMBL" id="LMTZ01000131">
    <property type="protein sequence ID" value="KST63821.1"/>
    <property type="molecule type" value="Genomic_DNA"/>
</dbReference>
<proteinExistence type="inferred from homology"/>
<feature type="domain" description="Cas12f1-like TNB" evidence="9">
    <location>
        <begin position="351"/>
        <end position="416"/>
    </location>
</feature>
<keyword evidence="6" id="KW-0233">DNA recombination</keyword>
<comment type="caution">
    <text evidence="11">The sequence shown here is derived from an EMBL/GenBank/DDBJ whole genome shotgun (WGS) entry which is preliminary data.</text>
</comment>
<evidence type="ECO:0000256" key="4">
    <source>
        <dbReference type="ARBA" id="ARBA00022833"/>
    </source>
</evidence>
<dbReference type="GO" id="GO:0006310">
    <property type="term" value="P:DNA recombination"/>
    <property type="evidence" value="ECO:0007669"/>
    <property type="project" value="UniProtKB-KW"/>
</dbReference>
<dbReference type="Proteomes" id="UP000053372">
    <property type="component" value="Unassembled WGS sequence"/>
</dbReference>
<dbReference type="Pfam" id="PF12323">
    <property type="entry name" value="HTH_OrfB_IS605"/>
    <property type="match status" value="1"/>
</dbReference>
<organism evidence="11 12">
    <name type="scientific">Mastigocoleus testarum BC008</name>
    <dbReference type="NCBI Taxonomy" id="371196"/>
    <lineage>
        <taxon>Bacteria</taxon>
        <taxon>Bacillati</taxon>
        <taxon>Cyanobacteriota</taxon>
        <taxon>Cyanophyceae</taxon>
        <taxon>Nostocales</taxon>
        <taxon>Hapalosiphonaceae</taxon>
        <taxon>Mastigocoleus</taxon>
    </lineage>
</organism>
<evidence type="ECO:0000259" key="10">
    <source>
        <dbReference type="Pfam" id="PF12323"/>
    </source>
</evidence>
<dbReference type="InterPro" id="IPR010095">
    <property type="entry name" value="Cas12f1-like_TNB"/>
</dbReference>
<dbReference type="AlphaFoldDB" id="A0A0V7ZH80"/>
<evidence type="ECO:0000313" key="11">
    <source>
        <dbReference type="EMBL" id="KST63821.1"/>
    </source>
</evidence>
<keyword evidence="4" id="KW-0862">Zinc</keyword>
<evidence type="ECO:0000256" key="3">
    <source>
        <dbReference type="ARBA" id="ARBA00022723"/>
    </source>
</evidence>
<keyword evidence="3" id="KW-0479">Metal-binding</keyword>
<evidence type="ECO:0000259" key="9">
    <source>
        <dbReference type="Pfam" id="PF07282"/>
    </source>
</evidence>
<dbReference type="InterPro" id="IPR021027">
    <property type="entry name" value="Transposase_put_HTH"/>
</dbReference>
<keyword evidence="12" id="KW-1185">Reference proteome</keyword>
<feature type="domain" description="Probable transposase IS891/IS1136/IS1341" evidence="8">
    <location>
        <begin position="232"/>
        <end position="319"/>
    </location>
</feature>
<protein>
    <submittedName>
        <fullName evidence="11">Transposase</fullName>
    </submittedName>
</protein>
<dbReference type="OrthoDB" id="448372at2"/>
<dbReference type="NCBIfam" id="NF040570">
    <property type="entry name" value="guided_TnpB"/>
    <property type="match status" value="1"/>
</dbReference>
<evidence type="ECO:0000256" key="5">
    <source>
        <dbReference type="ARBA" id="ARBA00023125"/>
    </source>
</evidence>
<evidence type="ECO:0000256" key="1">
    <source>
        <dbReference type="ARBA" id="ARBA00008761"/>
    </source>
</evidence>
<feature type="compositionally biased region" description="Basic residues" evidence="7">
    <location>
        <begin position="281"/>
        <end position="291"/>
    </location>
</feature>
<dbReference type="GO" id="GO:0046872">
    <property type="term" value="F:metal ion binding"/>
    <property type="evidence" value="ECO:0007669"/>
    <property type="project" value="UniProtKB-KW"/>
</dbReference>